<dbReference type="eggNOG" id="ENOG502RZ8W">
    <property type="taxonomic scope" value="Eukaryota"/>
</dbReference>
<keyword evidence="3" id="KW-1185">Reference proteome</keyword>
<feature type="compositionally biased region" description="Basic and acidic residues" evidence="1">
    <location>
        <begin position="49"/>
        <end position="67"/>
    </location>
</feature>
<evidence type="ECO:0000256" key="1">
    <source>
        <dbReference type="SAM" id="MobiDB-lite"/>
    </source>
</evidence>
<proteinExistence type="predicted"/>
<accession>A0A0D9WVP7</accession>
<dbReference type="GO" id="GO:1990879">
    <property type="term" value="C:CST complex"/>
    <property type="evidence" value="ECO:0007669"/>
    <property type="project" value="InterPro"/>
</dbReference>
<dbReference type="Gramene" id="LPERR07G03260.1">
    <property type="protein sequence ID" value="LPERR07G03260.1"/>
    <property type="gene ID" value="LPERR07G03260"/>
</dbReference>
<reference evidence="2" key="3">
    <citation type="submission" date="2015-04" db="UniProtKB">
        <authorList>
            <consortium name="EnsemblPlants"/>
        </authorList>
    </citation>
    <scope>IDENTIFICATION</scope>
</reference>
<sequence>MGFVSWHGPTRSAVYSVVIRERRQMHIRWLRKTRLSERKVRRAAAADDASPHPRAAGEQEERGRPSRLESVAMKGHPGSGKSTVARAIATVLRCPLLDKDDVRDCTLPLERAEGLAVTMLNELSYAVLWRVAERQVQIGLSVVVDLPLSRRAHLDALTQLPAALVVVVECRPGNEDEWRRRLEERGAAVVEGGGDGWHKPKTWAELERLREGYQGCTDYEFGDVPRIVVDTTDPMVDTEAIAVRVVHILMLDGTFCSTAWGACYSARAGAVLRVVQTRSIAQSNRSSYDLNSAIAVIQDGGASLKVDTQHLRDINFRSNSTYQFIGELLIKPDNDAILQARIGRNVDGIDLNLYQQSLLIRRQYEAQLRSRRA</sequence>
<name>A0A0D9WVP7_9ORYZ</name>
<organism evidence="2 3">
    <name type="scientific">Leersia perrieri</name>
    <dbReference type="NCBI Taxonomy" id="77586"/>
    <lineage>
        <taxon>Eukaryota</taxon>
        <taxon>Viridiplantae</taxon>
        <taxon>Streptophyta</taxon>
        <taxon>Embryophyta</taxon>
        <taxon>Tracheophyta</taxon>
        <taxon>Spermatophyta</taxon>
        <taxon>Magnoliopsida</taxon>
        <taxon>Liliopsida</taxon>
        <taxon>Poales</taxon>
        <taxon>Poaceae</taxon>
        <taxon>BOP clade</taxon>
        <taxon>Oryzoideae</taxon>
        <taxon>Oryzeae</taxon>
        <taxon>Oryzinae</taxon>
        <taxon>Leersia</taxon>
    </lineage>
</organism>
<dbReference type="Pfam" id="PF13671">
    <property type="entry name" value="AAA_33"/>
    <property type="match status" value="1"/>
</dbReference>
<dbReference type="Gene3D" id="2.40.50.140">
    <property type="entry name" value="Nucleic acid-binding proteins"/>
    <property type="match status" value="1"/>
</dbReference>
<dbReference type="SUPFAM" id="SSF52540">
    <property type="entry name" value="P-loop containing nucleoside triphosphate hydrolases"/>
    <property type="match status" value="1"/>
</dbReference>
<evidence type="ECO:0000313" key="2">
    <source>
        <dbReference type="EnsemblPlants" id="LPERR07G03260.1"/>
    </source>
</evidence>
<dbReference type="AlphaFoldDB" id="A0A0D9WVP7"/>
<dbReference type="Pfam" id="PF15490">
    <property type="entry name" value="Ten1_2"/>
    <property type="match status" value="1"/>
</dbReference>
<dbReference type="Gene3D" id="3.40.50.300">
    <property type="entry name" value="P-loop containing nucleotide triphosphate hydrolases"/>
    <property type="match status" value="1"/>
</dbReference>
<dbReference type="STRING" id="77586.A0A0D9WVP7"/>
<dbReference type="InterPro" id="IPR012340">
    <property type="entry name" value="NA-bd_OB-fold"/>
</dbReference>
<dbReference type="EnsemblPlants" id="LPERR07G03260.1">
    <property type="protein sequence ID" value="LPERR07G03260.1"/>
    <property type="gene ID" value="LPERR07G03260"/>
</dbReference>
<feature type="region of interest" description="Disordered" evidence="1">
    <location>
        <begin position="40"/>
        <end position="81"/>
    </location>
</feature>
<dbReference type="Proteomes" id="UP000032180">
    <property type="component" value="Chromosome 7"/>
</dbReference>
<dbReference type="InterPro" id="IPR029146">
    <property type="entry name" value="Ten1_animal_plant"/>
</dbReference>
<dbReference type="PANTHER" id="PTHR37807:SF3">
    <property type="entry name" value="OS07G0160300 PROTEIN"/>
    <property type="match status" value="1"/>
</dbReference>
<dbReference type="InterPro" id="IPR027417">
    <property type="entry name" value="P-loop_NTPase"/>
</dbReference>
<dbReference type="PANTHER" id="PTHR37807">
    <property type="entry name" value="OS07G0160300 PROTEIN"/>
    <property type="match status" value="1"/>
</dbReference>
<reference evidence="2 3" key="1">
    <citation type="submission" date="2012-08" db="EMBL/GenBank/DDBJ databases">
        <title>Oryza genome evolution.</title>
        <authorList>
            <person name="Wing R.A."/>
        </authorList>
    </citation>
    <scope>NUCLEOTIDE SEQUENCE</scope>
</reference>
<evidence type="ECO:0000313" key="3">
    <source>
        <dbReference type="Proteomes" id="UP000032180"/>
    </source>
</evidence>
<dbReference type="GO" id="GO:0003697">
    <property type="term" value="F:single-stranded DNA binding"/>
    <property type="evidence" value="ECO:0007669"/>
    <property type="project" value="InterPro"/>
</dbReference>
<protein>
    <submittedName>
        <fullName evidence="2">Uncharacterized protein</fullName>
    </submittedName>
</protein>
<reference evidence="3" key="2">
    <citation type="submission" date="2013-12" db="EMBL/GenBank/DDBJ databases">
        <authorList>
            <person name="Yu Y."/>
            <person name="Lee S."/>
            <person name="de Baynast K."/>
            <person name="Wissotski M."/>
            <person name="Liu L."/>
            <person name="Talag J."/>
            <person name="Goicoechea J."/>
            <person name="Angelova A."/>
            <person name="Jetty R."/>
            <person name="Kudrna D."/>
            <person name="Golser W."/>
            <person name="Rivera L."/>
            <person name="Zhang J."/>
            <person name="Wing R."/>
        </authorList>
    </citation>
    <scope>NUCLEOTIDE SEQUENCE</scope>
</reference>